<keyword evidence="2" id="KW-1133">Transmembrane helix</keyword>
<feature type="transmembrane region" description="Helical" evidence="2">
    <location>
        <begin position="120"/>
        <end position="143"/>
    </location>
</feature>
<accession>A0A507EMF7</accession>
<feature type="region of interest" description="Disordered" evidence="1">
    <location>
        <begin position="326"/>
        <end position="345"/>
    </location>
</feature>
<feature type="compositionally biased region" description="Basic and acidic residues" evidence="1">
    <location>
        <begin position="326"/>
        <end position="339"/>
    </location>
</feature>
<protein>
    <submittedName>
        <fullName evidence="3">Uncharacterized protein</fullName>
    </submittedName>
</protein>
<comment type="caution">
    <text evidence="3">The sequence shown here is derived from an EMBL/GenBank/DDBJ whole genome shotgun (WGS) entry which is preliminary data.</text>
</comment>
<keyword evidence="2" id="KW-0472">Membrane</keyword>
<evidence type="ECO:0000256" key="2">
    <source>
        <dbReference type="SAM" id="Phobius"/>
    </source>
</evidence>
<dbReference type="AlphaFoldDB" id="A0A507EMF7"/>
<keyword evidence="2" id="KW-0812">Transmembrane</keyword>
<proteinExistence type="predicted"/>
<gene>
    <name evidence="3" type="ORF">CcCBS67573_g08382</name>
</gene>
<feature type="transmembrane region" description="Helical" evidence="2">
    <location>
        <begin position="149"/>
        <end position="167"/>
    </location>
</feature>
<organism evidence="3 4">
    <name type="scientific">Chytriomyces confervae</name>
    <dbReference type="NCBI Taxonomy" id="246404"/>
    <lineage>
        <taxon>Eukaryota</taxon>
        <taxon>Fungi</taxon>
        <taxon>Fungi incertae sedis</taxon>
        <taxon>Chytridiomycota</taxon>
        <taxon>Chytridiomycota incertae sedis</taxon>
        <taxon>Chytridiomycetes</taxon>
        <taxon>Chytridiales</taxon>
        <taxon>Chytriomycetaceae</taxon>
        <taxon>Chytriomyces</taxon>
    </lineage>
</organism>
<sequence>MAEMHLLHFSGAALRTDNATQPAIPGVPASTAGNLIIRQARRYTVLATLPVRYSEKSCKWFDDQMPTALQPIVSLILTLLLPSISSAAAVQIPSVTFVTRIQEINSKLSRFKSLRDYTPLYRVIGFSIYGTFSITLAACVSLFSSAMLWALILCGLIMIVISLWFSYSTPKSVRIVEAELRRFTREDEPFGLVWESIRKDDRPPYACGFSRRFAEVPWKIRVKRDAELQISTSNNDLPAYVAAPSTPLLENDGVDTDVLSCRSGLPTYSLLSRHTTTTEGGTVNHRASVVSFPISLHGMASPMASPGIQRTSQIVSIATTPLFLSDHHRDPGFKPERKSTAGSSRISDAAISRHKSDPTNLHHLSTLRSYSTVGSGSIEARGVRIGLYKVVTSDVPVQEQVAESSITMDAVGNVGSSEPVEDVENIGQEEDVGKVDTHLSIHALALDEKTEQSTLL</sequence>
<evidence type="ECO:0000313" key="4">
    <source>
        <dbReference type="Proteomes" id="UP000320333"/>
    </source>
</evidence>
<evidence type="ECO:0000313" key="3">
    <source>
        <dbReference type="EMBL" id="TPX64517.1"/>
    </source>
</evidence>
<dbReference type="OrthoDB" id="2121042at2759"/>
<keyword evidence="4" id="KW-1185">Reference proteome</keyword>
<dbReference type="EMBL" id="QEAP01000541">
    <property type="protein sequence ID" value="TPX64517.1"/>
    <property type="molecule type" value="Genomic_DNA"/>
</dbReference>
<dbReference type="Proteomes" id="UP000320333">
    <property type="component" value="Unassembled WGS sequence"/>
</dbReference>
<feature type="transmembrane region" description="Helical" evidence="2">
    <location>
        <begin position="72"/>
        <end position="99"/>
    </location>
</feature>
<reference evidence="3 4" key="1">
    <citation type="journal article" date="2019" name="Sci. Rep.">
        <title>Comparative genomics of chytrid fungi reveal insights into the obligate biotrophic and pathogenic lifestyle of Synchytrium endobioticum.</title>
        <authorList>
            <person name="van de Vossenberg B.T.L.H."/>
            <person name="Warris S."/>
            <person name="Nguyen H.D.T."/>
            <person name="van Gent-Pelzer M.P.E."/>
            <person name="Joly D.L."/>
            <person name="van de Geest H.C."/>
            <person name="Bonants P.J.M."/>
            <person name="Smith D.S."/>
            <person name="Levesque C.A."/>
            <person name="van der Lee T.A.J."/>
        </authorList>
    </citation>
    <scope>NUCLEOTIDE SEQUENCE [LARGE SCALE GENOMIC DNA]</scope>
    <source>
        <strain evidence="3 4">CBS 675.73</strain>
    </source>
</reference>
<evidence type="ECO:0000256" key="1">
    <source>
        <dbReference type="SAM" id="MobiDB-lite"/>
    </source>
</evidence>
<name>A0A507EMF7_9FUNG</name>